<dbReference type="EMBL" id="WTUW01000009">
    <property type="protein sequence ID" value="MZR31914.1"/>
    <property type="molecule type" value="Genomic_DNA"/>
</dbReference>
<comment type="caution">
    <text evidence="3">The sequence shown here is derived from an EMBL/GenBank/DDBJ whole genome shotgun (WGS) entry which is preliminary data.</text>
</comment>
<dbReference type="RefSeq" id="WP_161316501.1">
    <property type="nucleotide sequence ID" value="NZ_WTUW01000009.1"/>
</dbReference>
<feature type="domain" description="TadE-like" evidence="2">
    <location>
        <begin position="21"/>
        <end position="63"/>
    </location>
</feature>
<reference evidence="3 4" key="1">
    <citation type="submission" date="2019-12" db="EMBL/GenBank/DDBJ databases">
        <title>Snethiella sp. nov. sp. isolated from sea sand.</title>
        <authorList>
            <person name="Kim J."/>
            <person name="Jeong S.E."/>
            <person name="Jung H.S."/>
            <person name="Jeon C.O."/>
        </authorList>
    </citation>
    <scope>NUCLEOTIDE SEQUENCE [LARGE SCALE GENOMIC DNA]</scope>
    <source>
        <strain evidence="3 4">DP05</strain>
    </source>
</reference>
<gene>
    <name evidence="3" type="ORF">GQE98_14850</name>
</gene>
<feature type="transmembrane region" description="Helical" evidence="1">
    <location>
        <begin position="20"/>
        <end position="42"/>
    </location>
</feature>
<dbReference type="AlphaFoldDB" id="A0A6L8WB43"/>
<organism evidence="3 4">
    <name type="scientific">Sneathiella litorea</name>
    <dbReference type="NCBI Taxonomy" id="2606216"/>
    <lineage>
        <taxon>Bacteria</taxon>
        <taxon>Pseudomonadati</taxon>
        <taxon>Pseudomonadota</taxon>
        <taxon>Alphaproteobacteria</taxon>
        <taxon>Sneathiellales</taxon>
        <taxon>Sneathiellaceae</taxon>
        <taxon>Sneathiella</taxon>
    </lineage>
</organism>
<keyword evidence="1" id="KW-0472">Membrane</keyword>
<sequence length="205" mass="22089">MTVGKLLKRRILNAFAQDTLGATAVELAMIAPVLILLLFGIIELSMAMFINTVVEGSLKDASRLGLTGQIQDGSSNTQALVDMLNEASLGLLGLTTDDVTTLVYENFSYVGQGEEYTDLNDDGTWTPGPYTHSDGTVYPDGEPWVEVNGNGIYDEDFGVAGLGAQGDIVLYTVEYNWNFLSGQVIPVLSGLIPMRASVVVRNEPY</sequence>
<protein>
    <recommendedName>
        <fullName evidence="2">TadE-like domain-containing protein</fullName>
    </recommendedName>
</protein>
<dbReference type="InterPro" id="IPR012495">
    <property type="entry name" value="TadE-like_dom"/>
</dbReference>
<keyword evidence="1" id="KW-0812">Transmembrane</keyword>
<evidence type="ECO:0000256" key="1">
    <source>
        <dbReference type="SAM" id="Phobius"/>
    </source>
</evidence>
<proteinExistence type="predicted"/>
<dbReference type="Pfam" id="PF07811">
    <property type="entry name" value="TadE"/>
    <property type="match status" value="1"/>
</dbReference>
<keyword evidence="4" id="KW-1185">Reference proteome</keyword>
<keyword evidence="1" id="KW-1133">Transmembrane helix</keyword>
<name>A0A6L8WB43_9PROT</name>
<dbReference type="Proteomes" id="UP000476030">
    <property type="component" value="Unassembled WGS sequence"/>
</dbReference>
<evidence type="ECO:0000259" key="2">
    <source>
        <dbReference type="Pfam" id="PF07811"/>
    </source>
</evidence>
<evidence type="ECO:0000313" key="3">
    <source>
        <dbReference type="EMBL" id="MZR31914.1"/>
    </source>
</evidence>
<evidence type="ECO:0000313" key="4">
    <source>
        <dbReference type="Proteomes" id="UP000476030"/>
    </source>
</evidence>
<accession>A0A6L8WB43</accession>